<sequence length="92" mass="10209">MIINVCASSVSHDAPSQHAPSQNYYFTDDEKVAESTSTTDASSRDSMKETSNDVSAPVVESVPIDTLKYKKKSVHTKIFRTIRNLMIDSVKK</sequence>
<keyword evidence="2" id="KW-1185">Reference proteome</keyword>
<reference evidence="3" key="1">
    <citation type="submission" date="2017-02" db="UniProtKB">
        <authorList>
            <consortium name="WormBaseParasite"/>
        </authorList>
    </citation>
    <scope>IDENTIFICATION</scope>
</reference>
<feature type="compositionally biased region" description="Basic and acidic residues" evidence="1">
    <location>
        <begin position="42"/>
        <end position="51"/>
    </location>
</feature>
<proteinExistence type="predicted"/>
<feature type="region of interest" description="Disordered" evidence="1">
    <location>
        <begin position="11"/>
        <end position="55"/>
    </location>
</feature>
<organism evidence="2 3">
    <name type="scientific">Ascaris lumbricoides</name>
    <name type="common">Giant roundworm</name>
    <dbReference type="NCBI Taxonomy" id="6252"/>
    <lineage>
        <taxon>Eukaryota</taxon>
        <taxon>Metazoa</taxon>
        <taxon>Ecdysozoa</taxon>
        <taxon>Nematoda</taxon>
        <taxon>Chromadorea</taxon>
        <taxon>Rhabditida</taxon>
        <taxon>Spirurina</taxon>
        <taxon>Ascaridomorpha</taxon>
        <taxon>Ascaridoidea</taxon>
        <taxon>Ascarididae</taxon>
        <taxon>Ascaris</taxon>
    </lineage>
</organism>
<name>A0A0M3I9F6_ASCLU</name>
<protein>
    <submittedName>
        <fullName evidence="3">Uncharacterized protein</fullName>
    </submittedName>
</protein>
<evidence type="ECO:0000256" key="1">
    <source>
        <dbReference type="SAM" id="MobiDB-lite"/>
    </source>
</evidence>
<accession>A0A0M3I9F6</accession>
<dbReference type="AlphaFoldDB" id="A0A0M3I9F6"/>
<dbReference type="WBParaSite" id="ALUE_0001408401-mRNA-1">
    <property type="protein sequence ID" value="ALUE_0001408401-mRNA-1"/>
    <property type="gene ID" value="ALUE_0001408401"/>
</dbReference>
<dbReference type="Proteomes" id="UP000036681">
    <property type="component" value="Unplaced"/>
</dbReference>
<evidence type="ECO:0000313" key="2">
    <source>
        <dbReference type="Proteomes" id="UP000036681"/>
    </source>
</evidence>
<evidence type="ECO:0000313" key="3">
    <source>
        <dbReference type="WBParaSite" id="ALUE_0001408401-mRNA-1"/>
    </source>
</evidence>